<accession>A0AAE8MXN1</accession>
<evidence type="ECO:0000313" key="2">
    <source>
        <dbReference type="EMBL" id="SPO01593.1"/>
    </source>
</evidence>
<comment type="caution">
    <text evidence="2">The sequence shown here is derived from an EMBL/GenBank/DDBJ whole genome shotgun (WGS) entry which is preliminary data.</text>
</comment>
<dbReference type="AlphaFoldDB" id="A0AAE8MXN1"/>
<feature type="region of interest" description="Disordered" evidence="1">
    <location>
        <begin position="181"/>
        <end position="271"/>
    </location>
</feature>
<proteinExistence type="predicted"/>
<name>A0AAE8MXN1_9PEZI</name>
<evidence type="ECO:0000313" key="3">
    <source>
        <dbReference type="Proteomes" id="UP001187682"/>
    </source>
</evidence>
<reference evidence="2" key="1">
    <citation type="submission" date="2018-03" db="EMBL/GenBank/DDBJ databases">
        <authorList>
            <person name="Guldener U."/>
        </authorList>
    </citation>
    <scope>NUCLEOTIDE SEQUENCE</scope>
</reference>
<gene>
    <name evidence="2" type="ORF">DNG_04266</name>
</gene>
<protein>
    <submittedName>
        <fullName evidence="2">Uncharacterized protein</fullName>
    </submittedName>
</protein>
<keyword evidence="3" id="KW-1185">Reference proteome</keyword>
<feature type="compositionally biased region" description="Basic and acidic residues" evidence="1">
    <location>
        <begin position="235"/>
        <end position="254"/>
    </location>
</feature>
<dbReference type="EMBL" id="ONZQ02000005">
    <property type="protein sequence ID" value="SPO01593.1"/>
    <property type="molecule type" value="Genomic_DNA"/>
</dbReference>
<sequence>MKGAVQRVMLYGQACYTRVLEEANTGDGLRLSRGLVSDMNVLAFLENSLLDAANILCQPVGASEAEAQGILASSALSLQKIAALQALWGMMPPPTDAEKADRAATVMGVYFQPPGHETAREIRELLTAIDDESLRPLVLTNEAREFRLDKVAPSWFQQLQSAPRELLFALNKHFTAMVPSREDACGSRGTTDQTGPKDTTHGLAGIQQMDKENGPVSGGSLGCGSATESGTLRMQVEEAKAEAARRQRRVDRASRRALTAARQAGRKENGA</sequence>
<dbReference type="Proteomes" id="UP001187682">
    <property type="component" value="Unassembled WGS sequence"/>
</dbReference>
<organism evidence="2 3">
    <name type="scientific">Cephalotrichum gorgonifer</name>
    <dbReference type="NCBI Taxonomy" id="2041049"/>
    <lineage>
        <taxon>Eukaryota</taxon>
        <taxon>Fungi</taxon>
        <taxon>Dikarya</taxon>
        <taxon>Ascomycota</taxon>
        <taxon>Pezizomycotina</taxon>
        <taxon>Sordariomycetes</taxon>
        <taxon>Hypocreomycetidae</taxon>
        <taxon>Microascales</taxon>
        <taxon>Microascaceae</taxon>
        <taxon>Cephalotrichum</taxon>
    </lineage>
</organism>
<feature type="compositionally biased region" description="Polar residues" evidence="1">
    <location>
        <begin position="188"/>
        <end position="197"/>
    </location>
</feature>
<evidence type="ECO:0000256" key="1">
    <source>
        <dbReference type="SAM" id="MobiDB-lite"/>
    </source>
</evidence>